<dbReference type="VEuPathDB" id="PiroplasmaDB:BBBOND_0100830"/>
<dbReference type="KEGG" id="bbig:BBBOND_0100830"/>
<reference evidence="6" key="1">
    <citation type="journal article" date="2014" name="Nucleic Acids Res.">
        <title>The evolutionary dynamics of variant antigen genes in Babesia reveal a history of genomic innovation underlying host-parasite interaction.</title>
        <authorList>
            <person name="Jackson A.P."/>
            <person name="Otto T.D."/>
            <person name="Darby A."/>
            <person name="Ramaprasad A."/>
            <person name="Xia D."/>
            <person name="Echaide I.E."/>
            <person name="Farber M."/>
            <person name="Gahlot S."/>
            <person name="Gamble J."/>
            <person name="Gupta D."/>
            <person name="Gupta Y."/>
            <person name="Jackson L."/>
            <person name="Malandrin L."/>
            <person name="Malas T.B."/>
            <person name="Moussa E."/>
            <person name="Nair M."/>
            <person name="Reid A.J."/>
            <person name="Sanders M."/>
            <person name="Sharma J."/>
            <person name="Tracey A."/>
            <person name="Quail M.A."/>
            <person name="Weir W."/>
            <person name="Wastling J.M."/>
            <person name="Hall N."/>
            <person name="Willadsen P."/>
            <person name="Lingelbach K."/>
            <person name="Shiels B."/>
            <person name="Tait A."/>
            <person name="Berriman M."/>
            <person name="Allred D.R."/>
            <person name="Pain A."/>
        </authorList>
    </citation>
    <scope>NUCLEOTIDE SEQUENCE [LARGE SCALE GENOMIC DNA]</scope>
    <source>
        <strain evidence="6">Bond</strain>
    </source>
</reference>
<dbReference type="EMBL" id="LK391707">
    <property type="protein sequence ID" value="CDR93754.1"/>
    <property type="molecule type" value="Genomic_DNA"/>
</dbReference>
<comment type="similarity">
    <text evidence="1">Belongs to the WD repeat WDR55 family.</text>
</comment>
<dbReference type="Pfam" id="PF24796">
    <property type="entry name" value="WDR55"/>
    <property type="match status" value="1"/>
</dbReference>
<dbReference type="OrthoDB" id="2288928at2759"/>
<organism evidence="5 6">
    <name type="scientific">Babesia bigemina</name>
    <dbReference type="NCBI Taxonomy" id="5866"/>
    <lineage>
        <taxon>Eukaryota</taxon>
        <taxon>Sar</taxon>
        <taxon>Alveolata</taxon>
        <taxon>Apicomplexa</taxon>
        <taxon>Aconoidasida</taxon>
        <taxon>Piroplasmida</taxon>
        <taxon>Babesiidae</taxon>
        <taxon>Babesia</taxon>
    </lineage>
</organism>
<dbReference type="OMA" id="GIIKHWD"/>
<keyword evidence="6" id="KW-1185">Reference proteome</keyword>
<dbReference type="GeneID" id="24562295"/>
<evidence type="ECO:0000256" key="2">
    <source>
        <dbReference type="ARBA" id="ARBA00022574"/>
    </source>
</evidence>
<protein>
    <submittedName>
        <fullName evidence="5">Uncharacterized protein</fullName>
    </submittedName>
</protein>
<proteinExistence type="inferred from homology"/>
<dbReference type="STRING" id="5866.A0A061D450"/>
<evidence type="ECO:0000256" key="3">
    <source>
        <dbReference type="ARBA" id="ARBA00022737"/>
    </source>
</evidence>
<evidence type="ECO:0000256" key="1">
    <source>
        <dbReference type="ARBA" id="ARBA00007625"/>
    </source>
</evidence>
<feature type="repeat" description="WD" evidence="4">
    <location>
        <begin position="96"/>
        <end position="129"/>
    </location>
</feature>
<dbReference type="InterPro" id="IPR015943">
    <property type="entry name" value="WD40/YVTN_repeat-like_dom_sf"/>
</dbReference>
<name>A0A061D450_BABBI</name>
<evidence type="ECO:0000256" key="4">
    <source>
        <dbReference type="PROSITE-ProRule" id="PRU00221"/>
    </source>
</evidence>
<keyword evidence="3" id="KW-0677">Repeat</keyword>
<dbReference type="SMART" id="SM00320">
    <property type="entry name" value="WD40"/>
    <property type="match status" value="5"/>
</dbReference>
<dbReference type="InterPro" id="IPR019775">
    <property type="entry name" value="WD40_repeat_CS"/>
</dbReference>
<sequence>MHTNGFYISNEFYVNSLDFHGTRDLLLAATISGALVLYNLNKDGSELQESWSNQTAHTKSIRKATFSKNGRDLIAVAADKRVSLLDVEGSTVKWYGRGHRAGISTFCILDNNTIATGDDDGEIRVWDTRLAKAACRSKVSEFGDSVNAMLLGKESKELLALCDDQLGCFDLKNGKVSLQGMSDNVEDEMQCMTYAKGTRKVVCGSNTGHLCIFSYGRWGDLDDRMTVHANSVETVVAFDEDTVLVGGDDGKVHVVSIHPNSALGTIDSIHRLGLDISSTDSLCINRDKSHLANIENICIVPTDVVSALIEGEELESGFFGDL</sequence>
<dbReference type="Gene3D" id="2.130.10.10">
    <property type="entry name" value="YVTN repeat-like/Quinoprotein amine dehydrogenase"/>
    <property type="match status" value="1"/>
</dbReference>
<evidence type="ECO:0000313" key="6">
    <source>
        <dbReference type="Proteomes" id="UP000033188"/>
    </source>
</evidence>
<dbReference type="InterPro" id="IPR001680">
    <property type="entry name" value="WD40_rpt"/>
</dbReference>
<dbReference type="AlphaFoldDB" id="A0A061D450"/>
<gene>
    <name evidence="5" type="ORF">BBBOND_0100830</name>
</gene>
<dbReference type="PROSITE" id="PS50082">
    <property type="entry name" value="WD_REPEATS_2"/>
    <property type="match status" value="1"/>
</dbReference>
<dbReference type="PANTHER" id="PTHR44019:SF20">
    <property type="entry name" value="WD REPEAT-CONTAINING PROTEIN 55"/>
    <property type="match status" value="1"/>
</dbReference>
<dbReference type="InterPro" id="IPR036322">
    <property type="entry name" value="WD40_repeat_dom_sf"/>
</dbReference>
<dbReference type="SUPFAM" id="SSF50978">
    <property type="entry name" value="WD40 repeat-like"/>
    <property type="match status" value="1"/>
</dbReference>
<accession>A0A061D450</accession>
<dbReference type="RefSeq" id="XP_012765940.1">
    <property type="nucleotide sequence ID" value="XM_012910486.1"/>
</dbReference>
<keyword evidence="2 4" id="KW-0853">WD repeat</keyword>
<dbReference type="Proteomes" id="UP000033188">
    <property type="component" value="Chromosome 1"/>
</dbReference>
<dbReference type="InterPro" id="IPR050505">
    <property type="entry name" value="WDR55/POC1"/>
</dbReference>
<dbReference type="PROSITE" id="PS00678">
    <property type="entry name" value="WD_REPEATS_1"/>
    <property type="match status" value="1"/>
</dbReference>
<dbReference type="PANTHER" id="PTHR44019">
    <property type="entry name" value="WD REPEAT-CONTAINING PROTEIN 55"/>
    <property type="match status" value="1"/>
</dbReference>
<evidence type="ECO:0000313" key="5">
    <source>
        <dbReference type="EMBL" id="CDR93754.1"/>
    </source>
</evidence>